<evidence type="ECO:0000313" key="1">
    <source>
        <dbReference type="EMBL" id="GMF22471.1"/>
    </source>
</evidence>
<dbReference type="Proteomes" id="UP001165083">
    <property type="component" value="Unassembled WGS sequence"/>
</dbReference>
<dbReference type="OrthoDB" id="126596at2759"/>
<dbReference type="PANTHER" id="PTHR46586:SF3">
    <property type="entry name" value="ANKYRIN REPEAT-CONTAINING PROTEIN"/>
    <property type="match status" value="1"/>
</dbReference>
<dbReference type="AlphaFoldDB" id="A0A9W6WYX7"/>
<reference evidence="1" key="1">
    <citation type="submission" date="2023-04" db="EMBL/GenBank/DDBJ databases">
        <title>Phytophthora lilii NBRC 32176.</title>
        <authorList>
            <person name="Ichikawa N."/>
            <person name="Sato H."/>
            <person name="Tonouchi N."/>
        </authorList>
    </citation>
    <scope>NUCLEOTIDE SEQUENCE</scope>
    <source>
        <strain evidence="1">NBRC 32176</strain>
    </source>
</reference>
<gene>
    <name evidence="1" type="ORF">Plil01_000896600</name>
</gene>
<dbReference type="EMBL" id="BSXW01000442">
    <property type="protein sequence ID" value="GMF22471.1"/>
    <property type="molecule type" value="Genomic_DNA"/>
</dbReference>
<organism evidence="1 2">
    <name type="scientific">Phytophthora lilii</name>
    <dbReference type="NCBI Taxonomy" id="2077276"/>
    <lineage>
        <taxon>Eukaryota</taxon>
        <taxon>Sar</taxon>
        <taxon>Stramenopiles</taxon>
        <taxon>Oomycota</taxon>
        <taxon>Peronosporomycetes</taxon>
        <taxon>Peronosporales</taxon>
        <taxon>Peronosporaceae</taxon>
        <taxon>Phytophthora</taxon>
    </lineage>
</organism>
<proteinExistence type="predicted"/>
<keyword evidence="2" id="KW-1185">Reference proteome</keyword>
<evidence type="ECO:0000313" key="2">
    <source>
        <dbReference type="Proteomes" id="UP001165083"/>
    </source>
</evidence>
<accession>A0A9W6WYX7</accession>
<sequence length="118" mass="13121">MDEAARTGDLEMIKWLHYNRSEGCKDQAADAGDVGVVMWLFAHRDEGCTTEAMDMAACGSNLDVLLLLHSQSNTGCLQGLKDTTKTGVYEDMHEEINDFASDNIHDWLLQHYPSANSQ</sequence>
<comment type="caution">
    <text evidence="1">The sequence shown here is derived from an EMBL/GenBank/DDBJ whole genome shotgun (WGS) entry which is preliminary data.</text>
</comment>
<protein>
    <submittedName>
        <fullName evidence="1">Unnamed protein product</fullName>
    </submittedName>
</protein>
<dbReference type="InterPro" id="IPR052050">
    <property type="entry name" value="SecEffector_AnkRepeat"/>
</dbReference>
<dbReference type="PANTHER" id="PTHR46586">
    <property type="entry name" value="ANKYRIN REPEAT-CONTAINING PROTEIN"/>
    <property type="match status" value="1"/>
</dbReference>
<name>A0A9W6WYX7_9STRA</name>
<dbReference type="SUPFAM" id="SSF140860">
    <property type="entry name" value="Pseudo ankyrin repeat-like"/>
    <property type="match status" value="1"/>
</dbReference>